<comment type="subunit">
    <text evidence="1">Homodimer.</text>
</comment>
<evidence type="ECO:0000256" key="4">
    <source>
        <dbReference type="ARBA" id="ARBA00047684"/>
    </source>
</evidence>
<reference evidence="5" key="1">
    <citation type="journal article" date="2014" name="Int. J. Syst. Evol. Microbiol.">
        <title>Complete genome sequence of Corynebacterium casei LMG S-19264T (=DSM 44701T), isolated from a smear-ripened cheese.</title>
        <authorList>
            <consortium name="US DOE Joint Genome Institute (JGI-PGF)"/>
            <person name="Walter F."/>
            <person name="Albersmeier A."/>
            <person name="Kalinowski J."/>
            <person name="Ruckert C."/>
        </authorList>
    </citation>
    <scope>NUCLEOTIDE SEQUENCE</scope>
    <source>
        <strain evidence="5">JCM 12580</strain>
    </source>
</reference>
<reference evidence="5" key="2">
    <citation type="submission" date="2020-09" db="EMBL/GenBank/DDBJ databases">
        <authorList>
            <person name="Sun Q."/>
            <person name="Ohkuma M."/>
        </authorList>
    </citation>
    <scope>NUCLEOTIDE SEQUENCE</scope>
    <source>
        <strain evidence="5">JCM 12580</strain>
    </source>
</reference>
<protein>
    <recommendedName>
        <fullName evidence="7">Ureidoglycolate hydrolase</fullName>
    </recommendedName>
</protein>
<proteinExistence type="predicted"/>
<dbReference type="RefSeq" id="WP_188633515.1">
    <property type="nucleotide sequence ID" value="NZ_BMNQ01000044.1"/>
</dbReference>
<dbReference type="InterPro" id="IPR011051">
    <property type="entry name" value="RmlC_Cupin_sf"/>
</dbReference>
<dbReference type="Pfam" id="PF04115">
    <property type="entry name" value="Ureidogly_lyase"/>
    <property type="match status" value="1"/>
</dbReference>
<organism evidence="5 6">
    <name type="scientific">Lentibacillus kapialis</name>
    <dbReference type="NCBI Taxonomy" id="340214"/>
    <lineage>
        <taxon>Bacteria</taxon>
        <taxon>Bacillati</taxon>
        <taxon>Bacillota</taxon>
        <taxon>Bacilli</taxon>
        <taxon>Bacillales</taxon>
        <taxon>Bacillaceae</taxon>
        <taxon>Lentibacillus</taxon>
    </lineage>
</organism>
<evidence type="ECO:0000313" key="5">
    <source>
        <dbReference type="EMBL" id="GGK02310.1"/>
    </source>
</evidence>
<dbReference type="GO" id="GO:0004848">
    <property type="term" value="F:ureidoglycolate hydrolase activity"/>
    <property type="evidence" value="ECO:0007669"/>
    <property type="project" value="InterPro"/>
</dbReference>
<name>A0A917UZ96_9BACI</name>
<dbReference type="SUPFAM" id="SSF51182">
    <property type="entry name" value="RmlC-like cupins"/>
    <property type="match status" value="1"/>
</dbReference>
<gene>
    <name evidence="5" type="ORF">GCM10007063_25780</name>
</gene>
<dbReference type="GO" id="GO:0000256">
    <property type="term" value="P:allantoin catabolic process"/>
    <property type="evidence" value="ECO:0007669"/>
    <property type="project" value="InterPro"/>
</dbReference>
<dbReference type="Proteomes" id="UP000658382">
    <property type="component" value="Unassembled WGS sequence"/>
</dbReference>
<keyword evidence="3" id="KW-0456">Lyase</keyword>
<keyword evidence="2" id="KW-0659">Purine metabolism</keyword>
<dbReference type="GO" id="GO:0050385">
    <property type="term" value="F:ureidoglycolate lyase activity"/>
    <property type="evidence" value="ECO:0007669"/>
    <property type="project" value="UniProtKB-EC"/>
</dbReference>
<comment type="caution">
    <text evidence="5">The sequence shown here is derived from an EMBL/GenBank/DDBJ whole genome shotgun (WGS) entry which is preliminary data.</text>
</comment>
<accession>A0A917UZ96</accession>
<dbReference type="InterPro" id="IPR024060">
    <property type="entry name" value="Ureidoglycolate_lyase_dom_sf"/>
</dbReference>
<sequence>MEKTTSIQVIDLNKETFNNYGEVIDYPNTPPPKKGDGWDCWNYIAMMDISEPIGMGLVNTKNREYVVDSMERHVSRDELLIPLEKEIFQPVADCIDIEDPDEKPHSDNVKCFRIKPGQGIVIKKGIWHSPAYPVDGDTTYLFAIEKKPDKFGDEMVNPWVKFNNNNKVQFKL</sequence>
<dbReference type="AlphaFoldDB" id="A0A917UZ96"/>
<evidence type="ECO:0000313" key="6">
    <source>
        <dbReference type="Proteomes" id="UP000658382"/>
    </source>
</evidence>
<keyword evidence="6" id="KW-1185">Reference proteome</keyword>
<dbReference type="EMBL" id="BMNQ01000044">
    <property type="protein sequence ID" value="GGK02310.1"/>
    <property type="molecule type" value="Genomic_DNA"/>
</dbReference>
<evidence type="ECO:0000256" key="3">
    <source>
        <dbReference type="ARBA" id="ARBA00023239"/>
    </source>
</evidence>
<dbReference type="Gene3D" id="2.60.120.480">
    <property type="entry name" value="Ureidoglycolate hydrolase"/>
    <property type="match status" value="1"/>
</dbReference>
<comment type="catalytic activity">
    <reaction evidence="4">
        <text>(S)-ureidoglycolate = urea + glyoxylate</text>
        <dbReference type="Rhea" id="RHEA:11304"/>
        <dbReference type="ChEBI" id="CHEBI:16199"/>
        <dbReference type="ChEBI" id="CHEBI:36655"/>
        <dbReference type="ChEBI" id="CHEBI:57296"/>
        <dbReference type="EC" id="4.3.2.3"/>
    </reaction>
</comment>
<evidence type="ECO:0000256" key="2">
    <source>
        <dbReference type="ARBA" id="ARBA00022631"/>
    </source>
</evidence>
<evidence type="ECO:0000256" key="1">
    <source>
        <dbReference type="ARBA" id="ARBA00011738"/>
    </source>
</evidence>
<dbReference type="GO" id="GO:0006144">
    <property type="term" value="P:purine nucleobase metabolic process"/>
    <property type="evidence" value="ECO:0007669"/>
    <property type="project" value="UniProtKB-KW"/>
</dbReference>
<dbReference type="InterPro" id="IPR007247">
    <property type="entry name" value="Ureidogly_lyase"/>
</dbReference>
<evidence type="ECO:0008006" key="7">
    <source>
        <dbReference type="Google" id="ProtNLM"/>
    </source>
</evidence>